<dbReference type="Pfam" id="PF13453">
    <property type="entry name" value="Zn_ribbon_TFIIB"/>
    <property type="match status" value="1"/>
</dbReference>
<protein>
    <submittedName>
        <fullName evidence="3">Uncharacterized protein conserved in bacteria</fullName>
    </submittedName>
</protein>
<dbReference type="RefSeq" id="WP_112863365.1">
    <property type="nucleotide sequence ID" value="NZ_UAQP01000014.1"/>
</dbReference>
<feature type="compositionally biased region" description="Basic and acidic residues" evidence="1">
    <location>
        <begin position="91"/>
        <end position="113"/>
    </location>
</feature>
<dbReference type="InterPro" id="IPR027392">
    <property type="entry name" value="TF_Znf"/>
</dbReference>
<dbReference type="EMBL" id="UAQP01000014">
    <property type="protein sequence ID" value="SPU55440.1"/>
    <property type="molecule type" value="Genomic_DNA"/>
</dbReference>
<evidence type="ECO:0000259" key="2">
    <source>
        <dbReference type="Pfam" id="PF13453"/>
    </source>
</evidence>
<evidence type="ECO:0000256" key="1">
    <source>
        <dbReference type="SAM" id="MobiDB-lite"/>
    </source>
</evidence>
<organism evidence="3 4">
    <name type="scientific">Brevundimonas vesicularis</name>
    <name type="common">Pseudomonas vesicularis</name>
    <dbReference type="NCBI Taxonomy" id="41276"/>
    <lineage>
        <taxon>Bacteria</taxon>
        <taxon>Pseudomonadati</taxon>
        <taxon>Pseudomonadota</taxon>
        <taxon>Alphaproteobacteria</taxon>
        <taxon>Caulobacterales</taxon>
        <taxon>Caulobacteraceae</taxon>
        <taxon>Brevundimonas</taxon>
    </lineage>
</organism>
<name>A0A2X1BGC4_BREVE</name>
<dbReference type="AlphaFoldDB" id="A0A2X1BGC4"/>
<feature type="region of interest" description="Disordered" evidence="1">
    <location>
        <begin position="53"/>
        <end position="114"/>
    </location>
</feature>
<gene>
    <name evidence="3" type="ORF">NCTC11166_02837</name>
</gene>
<proteinExistence type="predicted"/>
<sequence>MPLLMCPNDNAAMQTLERNGVQFDMCPDCRGVWLDRGELEKLMAAAVDEGRATAPVAPAPQAYAPPPQPQPQPYAQPPSQPWGGGASQPYRGDHRGYRSDKYRDDRHRDDDYRYKKKKRDSIFDIFD</sequence>
<feature type="compositionally biased region" description="Pro residues" evidence="1">
    <location>
        <begin position="63"/>
        <end position="80"/>
    </location>
</feature>
<dbReference type="Proteomes" id="UP000251186">
    <property type="component" value="Unassembled WGS sequence"/>
</dbReference>
<reference evidence="3 4" key="1">
    <citation type="submission" date="2018-06" db="EMBL/GenBank/DDBJ databases">
        <authorList>
            <consortium name="Pathogen Informatics"/>
            <person name="Doyle S."/>
        </authorList>
    </citation>
    <scope>NUCLEOTIDE SEQUENCE [LARGE SCALE GENOMIC DNA]</scope>
    <source>
        <strain evidence="3 4">NCTC11166</strain>
    </source>
</reference>
<accession>A0A2X1BGC4</accession>
<evidence type="ECO:0000313" key="3">
    <source>
        <dbReference type="EMBL" id="SPU55440.1"/>
    </source>
</evidence>
<evidence type="ECO:0000313" key="4">
    <source>
        <dbReference type="Proteomes" id="UP000251186"/>
    </source>
</evidence>
<feature type="domain" description="Transcription factor zinc-finger" evidence="2">
    <location>
        <begin position="5"/>
        <end position="44"/>
    </location>
</feature>